<geneLocation type="plasmid" evidence="3 5">
    <name>unnamed3</name>
</geneLocation>
<dbReference type="Proteomes" id="UP001181533">
    <property type="component" value="Unassembled WGS sequence"/>
</dbReference>
<dbReference type="RefSeq" id="WP_001095669.1">
    <property type="nucleotide sequence ID" value="NZ_CP009334.1"/>
</dbReference>
<evidence type="ECO:0000313" key="3">
    <source>
        <dbReference type="EMBL" id="QKH22811.1"/>
    </source>
</evidence>
<gene>
    <name evidence="1" type="ORF">BF38_5737</name>
    <name evidence="2" type="ORF">FO599_02160</name>
    <name evidence="3" type="ORF">FOC89_02170</name>
</gene>
<evidence type="ECO:0000313" key="1">
    <source>
        <dbReference type="EMBL" id="AJG73834.1"/>
    </source>
</evidence>
<reference evidence="1 4" key="1">
    <citation type="journal article" date="2015" name="Genome Announc.">
        <title>Complete genome sequences for 35 biothreat assay-relevant bacillus species.</title>
        <authorList>
            <person name="Johnson S.L."/>
            <person name="Daligault H.E."/>
            <person name="Davenport K.W."/>
            <person name="Jaissle J."/>
            <person name="Frey K.G."/>
            <person name="Ladner J.T."/>
            <person name="Broomall S.M."/>
            <person name="Bishop-Lilly K.A."/>
            <person name="Bruce D.C."/>
            <person name="Gibbons H.S."/>
            <person name="Coyne S.R."/>
            <person name="Lo C.C."/>
            <person name="Meincke L."/>
            <person name="Munk A.C."/>
            <person name="Koroleva G.I."/>
            <person name="Rosenzweig C.N."/>
            <person name="Palacios G.F."/>
            <person name="Redden C.L."/>
            <person name="Minogue T.D."/>
            <person name="Chain P.S."/>
        </authorList>
    </citation>
    <scope>NUCLEOTIDE SEQUENCE [LARGE SCALE GENOMIC DNA]</scope>
    <source>
        <strain evidence="1 4">HD1011</strain>
        <plasmid evidence="1 4">2</plasmid>
    </source>
</reference>
<dbReference type="Proteomes" id="UP000031876">
    <property type="component" value="Plasmid 2"/>
</dbReference>
<reference evidence="3 5" key="3">
    <citation type="submission" date="2020-05" db="EMBL/GenBank/DDBJ databases">
        <title>FDA dAtabase for Regulatory Grade micrObial Sequences (FDA-ARGOS): Supporting development and validation of Infectious Disease Dx tests.</title>
        <authorList>
            <person name="Nelson B."/>
            <person name="Plummer A."/>
            <person name="Tallon L."/>
            <person name="Sadzewicz L."/>
            <person name="Zhao X."/>
            <person name="Vavikolanu K."/>
            <person name="Mehta A."/>
            <person name="Aluvathingal J."/>
            <person name="Nadendla S."/>
            <person name="Myers T."/>
            <person name="Yan Y."/>
            <person name="Sichtig H."/>
        </authorList>
    </citation>
    <scope>NUCLEOTIDE SEQUENCE [LARGE SCALE GENOMIC DNA]</scope>
    <source>
        <strain evidence="3 5">FDAARGOS_795</strain>
        <plasmid evidence="3 5">unnamed3</plasmid>
    </source>
</reference>
<name>A0A0B5N7U6_BACTU</name>
<dbReference type="EMBL" id="CP009334">
    <property type="protein sequence ID" value="AJG73834.1"/>
    <property type="molecule type" value="Genomic_DNA"/>
</dbReference>
<sequence length="332" mass="39733">MNTNQKETKISSFVILPQEGIKNLVDAMNRSQLIMETLREVNKEKLKVDFNTYPFRKQFEIDEDKYNADKKLASEYDFEQNRNCSRFSVLLHSLFNPLKNKHRLFFNNKTLTDYEGLSKQEVIDRLFEEGKGSVTYTDHRRREVTVTKGDFERFQSVKQAHIHVKRFDTFVEKIGSRDFIPFCLETSRYIKIKEGYSKIHFELPKHNMVRKNLSNDIIKLMITEANKYEREDVEVVDYSHTITFTYFTILCKTDKIEGMLASFFRIYKLQEEFIEKYDEPYYTYVSVTKDIGTENRENKWYQVFTGTPFNCIKESSLFEKQEELFHRFSAIK</sequence>
<dbReference type="AlphaFoldDB" id="A0A0B5N7U6"/>
<evidence type="ECO:0000313" key="4">
    <source>
        <dbReference type="Proteomes" id="UP000031876"/>
    </source>
</evidence>
<proteinExistence type="predicted"/>
<accession>A0A0B5N7U6</accession>
<keyword evidence="3" id="KW-0614">Plasmid</keyword>
<dbReference type="EMBL" id="CP053979">
    <property type="protein sequence ID" value="QKH22811.1"/>
    <property type="molecule type" value="Genomic_DNA"/>
</dbReference>
<organism evidence="3 5">
    <name type="scientific">Bacillus thuringiensis</name>
    <dbReference type="NCBI Taxonomy" id="1428"/>
    <lineage>
        <taxon>Bacteria</taxon>
        <taxon>Bacillati</taxon>
        <taxon>Bacillota</taxon>
        <taxon>Bacilli</taxon>
        <taxon>Bacillales</taxon>
        <taxon>Bacillaceae</taxon>
        <taxon>Bacillus</taxon>
        <taxon>Bacillus cereus group</taxon>
    </lineage>
</organism>
<dbReference type="KEGG" id="btw:BF38_5737"/>
<evidence type="ECO:0000313" key="5">
    <source>
        <dbReference type="Proteomes" id="UP000501107"/>
    </source>
</evidence>
<evidence type="ECO:0000313" key="2">
    <source>
        <dbReference type="EMBL" id="MDR4174937.1"/>
    </source>
</evidence>
<reference evidence="2" key="2">
    <citation type="submission" date="2019-07" db="EMBL/GenBank/DDBJ databases">
        <title>Phylogenomic Reclassification of ATCC Bacillus Strains and Various Taxa within the Genus Bacillus.</title>
        <authorList>
            <person name="Riojas M.A."/>
            <person name="Frank A.M."/>
            <person name="Fenn S.L."/>
            <person name="King S.P."/>
            <person name="Brower S.M."/>
            <person name="Hazbon M.H."/>
        </authorList>
    </citation>
    <scope>NUCLEOTIDE SEQUENCE</scope>
    <source>
        <strain evidence="2">ATCC 35646</strain>
    </source>
</reference>
<protein>
    <submittedName>
        <fullName evidence="3">Uncharacterized protein</fullName>
    </submittedName>
</protein>
<geneLocation type="plasmid" evidence="1 4">
    <name>2</name>
</geneLocation>
<dbReference type="Proteomes" id="UP000501107">
    <property type="component" value="Plasmid unnamed3"/>
</dbReference>
<dbReference type="EMBL" id="VKQN01000001">
    <property type="protein sequence ID" value="MDR4174937.1"/>
    <property type="molecule type" value="Genomic_DNA"/>
</dbReference>